<evidence type="ECO:0000256" key="4">
    <source>
        <dbReference type="ARBA" id="ARBA00022801"/>
    </source>
</evidence>
<dbReference type="OrthoDB" id="301140at2157"/>
<feature type="domain" description="Peptidase M14" evidence="8">
    <location>
        <begin position="134"/>
        <end position="416"/>
    </location>
</feature>
<sequence>MSTNNSEGDGNVDHVEYGTVEHDDPGPASDDTWNTVEADSASVAFDWGFEDPPAVIVEPAEETSVGLHRAINVSATGFETRWMVYDDDSEAVDADWAAFGEAAQSRGHEPSASETHIRPGGPWPTETQQLNINSLHDYEQLERSLERIERKGSGEVTVESVGESNEGRDIYLATAGSGDTDVFLFAEQHADEATGCEALLNLLDELAAGGRWNDLLSELTIHVMPRANPDGTEVGELRHRFNVDPDAPARDESVGIYTDYDDAGVGWDVNRYHWFDWTESELYQNLPEEYPENPVPEAQILVDTIEEIDPLWVADFHNQYHYISDDGENITGSVYWPTSPGADDDAVDLSKQLCRGIYDDVDSQGNTTLTQFPGGDGRGIARNSYGEEGIACVLIEMRGQTDEFGQKSGGQLIRTAYEMTVSMLERTADESVFDIDPEAADEMPERGERYQRTFHPSEELEAELEEDEAELDDDYFECTC</sequence>
<dbReference type="GO" id="GO:0008270">
    <property type="term" value="F:zinc ion binding"/>
    <property type="evidence" value="ECO:0007669"/>
    <property type="project" value="InterPro"/>
</dbReference>
<organism evidence="9 10">
    <name type="scientific">Natronorubrum sediminis</name>
    <dbReference type="NCBI Taxonomy" id="640943"/>
    <lineage>
        <taxon>Archaea</taxon>
        <taxon>Methanobacteriati</taxon>
        <taxon>Methanobacteriota</taxon>
        <taxon>Stenosarchaea group</taxon>
        <taxon>Halobacteria</taxon>
        <taxon>Halobacteriales</taxon>
        <taxon>Natrialbaceae</taxon>
        <taxon>Natronorubrum</taxon>
    </lineage>
</organism>
<comment type="similarity">
    <text evidence="2">Belongs to the peptidase M14 family.</text>
</comment>
<feature type="region of interest" description="Disordered" evidence="7">
    <location>
        <begin position="104"/>
        <end position="124"/>
    </location>
</feature>
<evidence type="ECO:0000256" key="6">
    <source>
        <dbReference type="ARBA" id="ARBA00023049"/>
    </source>
</evidence>
<gene>
    <name evidence="9" type="ORF">SAMN04487967_1335</name>
</gene>
<evidence type="ECO:0000256" key="2">
    <source>
        <dbReference type="ARBA" id="ARBA00005988"/>
    </source>
</evidence>
<evidence type="ECO:0000256" key="3">
    <source>
        <dbReference type="ARBA" id="ARBA00022670"/>
    </source>
</evidence>
<dbReference type="AlphaFoldDB" id="A0A1H6FSL3"/>
<evidence type="ECO:0000313" key="9">
    <source>
        <dbReference type="EMBL" id="SEH13382.1"/>
    </source>
</evidence>
<keyword evidence="4" id="KW-0378">Hydrolase</keyword>
<dbReference type="Pfam" id="PF00246">
    <property type="entry name" value="Peptidase_M14"/>
    <property type="match status" value="1"/>
</dbReference>
<dbReference type="SUPFAM" id="SSF53187">
    <property type="entry name" value="Zn-dependent exopeptidases"/>
    <property type="match status" value="1"/>
</dbReference>
<evidence type="ECO:0000259" key="8">
    <source>
        <dbReference type="PROSITE" id="PS52035"/>
    </source>
</evidence>
<dbReference type="GO" id="GO:0006508">
    <property type="term" value="P:proteolysis"/>
    <property type="evidence" value="ECO:0007669"/>
    <property type="project" value="UniProtKB-KW"/>
</dbReference>
<evidence type="ECO:0000313" key="10">
    <source>
        <dbReference type="Proteomes" id="UP000199112"/>
    </source>
</evidence>
<dbReference type="RefSeq" id="WP_090506221.1">
    <property type="nucleotide sequence ID" value="NZ_FNWL01000001.1"/>
</dbReference>
<keyword evidence="5" id="KW-0862">Zinc</keyword>
<dbReference type="Proteomes" id="UP000199112">
    <property type="component" value="Unassembled WGS sequence"/>
</dbReference>
<evidence type="ECO:0000256" key="1">
    <source>
        <dbReference type="ARBA" id="ARBA00001947"/>
    </source>
</evidence>
<keyword evidence="6" id="KW-0482">Metalloprotease</keyword>
<evidence type="ECO:0000256" key="5">
    <source>
        <dbReference type="ARBA" id="ARBA00022833"/>
    </source>
</evidence>
<dbReference type="GO" id="GO:0004181">
    <property type="term" value="F:metallocarboxypeptidase activity"/>
    <property type="evidence" value="ECO:0007669"/>
    <property type="project" value="InterPro"/>
</dbReference>
<name>A0A1H6FSL3_9EURY</name>
<reference evidence="10" key="1">
    <citation type="submission" date="2016-10" db="EMBL/GenBank/DDBJ databases">
        <authorList>
            <person name="Varghese N."/>
            <person name="Submissions S."/>
        </authorList>
    </citation>
    <scope>NUCLEOTIDE SEQUENCE [LARGE SCALE GENOMIC DNA]</scope>
    <source>
        <strain evidence="10">CGMCC 1.8981</strain>
    </source>
</reference>
<keyword evidence="9" id="KW-0121">Carboxypeptidase</keyword>
<dbReference type="PANTHER" id="PTHR11705">
    <property type="entry name" value="PROTEASE FAMILY M14 CARBOXYPEPTIDASE A,B"/>
    <property type="match status" value="1"/>
</dbReference>
<protein>
    <submittedName>
        <fullName evidence="9">Zinc carboxypeptidase</fullName>
    </submittedName>
</protein>
<dbReference type="InterPro" id="IPR000834">
    <property type="entry name" value="Peptidase_M14"/>
</dbReference>
<dbReference type="PROSITE" id="PS52035">
    <property type="entry name" value="PEPTIDASE_M14"/>
    <property type="match status" value="1"/>
</dbReference>
<dbReference type="SMART" id="SM00631">
    <property type="entry name" value="Zn_pept"/>
    <property type="match status" value="1"/>
</dbReference>
<dbReference type="PANTHER" id="PTHR11705:SF143">
    <property type="entry name" value="SLL0236 PROTEIN"/>
    <property type="match status" value="1"/>
</dbReference>
<evidence type="ECO:0000256" key="7">
    <source>
        <dbReference type="SAM" id="MobiDB-lite"/>
    </source>
</evidence>
<feature type="compositionally biased region" description="Basic and acidic residues" evidence="7">
    <location>
        <begin position="11"/>
        <end position="25"/>
    </location>
</feature>
<feature type="region of interest" description="Disordered" evidence="7">
    <location>
        <begin position="1"/>
        <end position="31"/>
    </location>
</feature>
<dbReference type="Gene3D" id="3.40.630.10">
    <property type="entry name" value="Zn peptidases"/>
    <property type="match status" value="1"/>
</dbReference>
<dbReference type="EMBL" id="FNWL01000001">
    <property type="protein sequence ID" value="SEH13382.1"/>
    <property type="molecule type" value="Genomic_DNA"/>
</dbReference>
<keyword evidence="10" id="KW-1185">Reference proteome</keyword>
<feature type="compositionally biased region" description="Basic and acidic residues" evidence="7">
    <location>
        <begin position="106"/>
        <end position="117"/>
    </location>
</feature>
<dbReference type="GO" id="GO:0005615">
    <property type="term" value="C:extracellular space"/>
    <property type="evidence" value="ECO:0007669"/>
    <property type="project" value="TreeGrafter"/>
</dbReference>
<keyword evidence="3" id="KW-0645">Protease</keyword>
<proteinExistence type="inferred from homology"/>
<comment type="cofactor">
    <cofactor evidence="1">
        <name>Zn(2+)</name>
        <dbReference type="ChEBI" id="CHEBI:29105"/>
    </cofactor>
</comment>
<accession>A0A1H6FSL3</accession>